<reference evidence="8" key="2">
    <citation type="submission" date="2022-06" db="UniProtKB">
        <authorList>
            <consortium name="EnsemblMetazoa"/>
        </authorList>
    </citation>
    <scope>IDENTIFICATION</scope>
</reference>
<evidence type="ECO:0000313" key="8">
    <source>
        <dbReference type="EnsemblMetazoa" id="OVOC10230.1"/>
    </source>
</evidence>
<dbReference type="PRINTS" id="PR00237">
    <property type="entry name" value="GPCRRHODOPSN"/>
</dbReference>
<keyword evidence="5" id="KW-0807">Transducer</keyword>
<dbReference type="GO" id="GO:0016020">
    <property type="term" value="C:membrane"/>
    <property type="evidence" value="ECO:0007669"/>
    <property type="project" value="UniProtKB-SubCell"/>
</dbReference>
<dbReference type="PROSITE" id="PS50262">
    <property type="entry name" value="G_PROTEIN_RECEP_F1_2"/>
    <property type="match status" value="1"/>
</dbReference>
<feature type="domain" description="G-protein coupled receptors family 1 profile" evidence="7">
    <location>
        <begin position="48"/>
        <end position="316"/>
    </location>
</feature>
<evidence type="ECO:0000256" key="1">
    <source>
        <dbReference type="ARBA" id="ARBA00004370"/>
    </source>
</evidence>
<feature type="transmembrane region" description="Helical" evidence="6">
    <location>
        <begin position="164"/>
        <end position="187"/>
    </location>
</feature>
<evidence type="ECO:0000256" key="4">
    <source>
        <dbReference type="ARBA" id="ARBA00023136"/>
    </source>
</evidence>
<dbReference type="InterPro" id="IPR000276">
    <property type="entry name" value="GPCR_Rhodpsn"/>
</dbReference>
<keyword evidence="3 6" id="KW-1133">Transmembrane helix</keyword>
<name>A0A8R1XJV5_ONCVO</name>
<keyword evidence="5" id="KW-0297">G-protein coupled receptor</keyword>
<comment type="subcellular location">
    <subcellularLocation>
        <location evidence="1">Membrane</location>
    </subcellularLocation>
</comment>
<dbReference type="OMA" id="SFLCSIQ"/>
<proteinExistence type="inferred from homology"/>
<dbReference type="EnsemblMetazoa" id="OVOC10230.1">
    <property type="protein sequence ID" value="OVOC10230.1"/>
    <property type="gene ID" value="WBGene00247039"/>
</dbReference>
<dbReference type="AlphaFoldDB" id="A0A8R1XJV5"/>
<evidence type="ECO:0000256" key="6">
    <source>
        <dbReference type="SAM" id="Phobius"/>
    </source>
</evidence>
<evidence type="ECO:0000256" key="2">
    <source>
        <dbReference type="ARBA" id="ARBA00022692"/>
    </source>
</evidence>
<feature type="transmembrane region" description="Helical" evidence="6">
    <location>
        <begin position="68"/>
        <end position="87"/>
    </location>
</feature>
<dbReference type="PROSITE" id="PS00237">
    <property type="entry name" value="G_PROTEIN_RECEP_F1_1"/>
    <property type="match status" value="1"/>
</dbReference>
<keyword evidence="9" id="KW-1185">Reference proteome</keyword>
<keyword evidence="2 5" id="KW-0812">Transmembrane</keyword>
<sequence length="356" mass="40885">MMNYENDFRNICDNIPQVEHQLQQKALTIIWWSNVICLPTIAIIGLACNLFNILILSTHSSTRRIPSWDLLLALAICDCLFLITATLEVTPTSISPLITSSSFTIVYIHSSLYIRTLASTFYKSSVLLVVIFNLERYIYVCHPLRSHNLCSNHISRKYYRLMDYFTLIAFNILPIVILCILNTRLIVTLRKITDRDLRISGSFTSDDDDDYVDETMDSRRIIIATTATVIKSNNAIIENAALVTNATRSQRSTIQRFNANAMLFAVVIMLLICVGPQAPARLLFNHYGQYHLTTIIYICVTQQLVFLNAALNFCLYCLVSRQYRQLMMETFHEFIGKITEKCCSPVRLEDTTRHYM</sequence>
<dbReference type="InterPro" id="IPR052954">
    <property type="entry name" value="GPCR-Ligand_Int"/>
</dbReference>
<dbReference type="PANTHER" id="PTHR46641">
    <property type="entry name" value="FMRFAMIDE RECEPTOR-RELATED"/>
    <property type="match status" value="1"/>
</dbReference>
<dbReference type="InterPro" id="IPR017452">
    <property type="entry name" value="GPCR_Rhodpsn_7TM"/>
</dbReference>
<evidence type="ECO:0000259" key="7">
    <source>
        <dbReference type="PROSITE" id="PS50262"/>
    </source>
</evidence>
<feature type="transmembrane region" description="Helical" evidence="6">
    <location>
        <begin position="257"/>
        <end position="278"/>
    </location>
</feature>
<dbReference type="Gene3D" id="1.20.1070.10">
    <property type="entry name" value="Rhodopsin 7-helix transmembrane proteins"/>
    <property type="match status" value="2"/>
</dbReference>
<accession>A0A8R1XJV5</accession>
<dbReference type="SUPFAM" id="SSF81321">
    <property type="entry name" value="Family A G protein-coupled receptor-like"/>
    <property type="match status" value="1"/>
</dbReference>
<feature type="transmembrane region" description="Helical" evidence="6">
    <location>
        <begin position="29"/>
        <end position="56"/>
    </location>
</feature>
<organism evidence="8 9">
    <name type="scientific">Onchocerca volvulus</name>
    <dbReference type="NCBI Taxonomy" id="6282"/>
    <lineage>
        <taxon>Eukaryota</taxon>
        <taxon>Metazoa</taxon>
        <taxon>Ecdysozoa</taxon>
        <taxon>Nematoda</taxon>
        <taxon>Chromadorea</taxon>
        <taxon>Rhabditida</taxon>
        <taxon>Spirurina</taxon>
        <taxon>Spiruromorpha</taxon>
        <taxon>Filarioidea</taxon>
        <taxon>Onchocercidae</taxon>
        <taxon>Onchocerca</taxon>
    </lineage>
</organism>
<evidence type="ECO:0000313" key="9">
    <source>
        <dbReference type="Proteomes" id="UP000024404"/>
    </source>
</evidence>
<keyword evidence="5" id="KW-0675">Receptor</keyword>
<keyword evidence="4 6" id="KW-0472">Membrane</keyword>
<dbReference type="PANTHER" id="PTHR46641:SF23">
    <property type="entry name" value="G-PROTEIN COUPLED RECEPTORS FAMILY 1 PROFILE DOMAIN-CONTAINING PROTEIN"/>
    <property type="match status" value="1"/>
</dbReference>
<dbReference type="GO" id="GO:0004930">
    <property type="term" value="F:G protein-coupled receptor activity"/>
    <property type="evidence" value="ECO:0007669"/>
    <property type="project" value="UniProtKB-KW"/>
</dbReference>
<reference evidence="9" key="1">
    <citation type="submission" date="2013-10" db="EMBL/GenBank/DDBJ databases">
        <title>Genome sequencing of Onchocerca volvulus.</title>
        <authorList>
            <person name="Cotton J."/>
            <person name="Tsai J."/>
            <person name="Stanley E."/>
            <person name="Tracey A."/>
            <person name="Holroyd N."/>
            <person name="Lustigman S."/>
            <person name="Berriman M."/>
        </authorList>
    </citation>
    <scope>NUCLEOTIDE SEQUENCE</scope>
</reference>
<feature type="transmembrane region" description="Helical" evidence="6">
    <location>
        <begin position="121"/>
        <end position="139"/>
    </location>
</feature>
<dbReference type="EMBL" id="CMVM020000328">
    <property type="status" value="NOT_ANNOTATED_CDS"/>
    <property type="molecule type" value="Genomic_DNA"/>
</dbReference>
<dbReference type="Proteomes" id="UP000024404">
    <property type="component" value="Unassembled WGS sequence"/>
</dbReference>
<comment type="similarity">
    <text evidence="5">Belongs to the G-protein coupled receptor 1 family.</text>
</comment>
<feature type="transmembrane region" description="Helical" evidence="6">
    <location>
        <begin position="290"/>
        <end position="319"/>
    </location>
</feature>
<protein>
    <submittedName>
        <fullName evidence="8">G_PROTEIN_RECEP_F1_2 domain-containing protein</fullName>
    </submittedName>
</protein>
<feature type="transmembrane region" description="Helical" evidence="6">
    <location>
        <begin position="93"/>
        <end position="114"/>
    </location>
</feature>
<evidence type="ECO:0000256" key="3">
    <source>
        <dbReference type="ARBA" id="ARBA00022989"/>
    </source>
</evidence>
<evidence type="ECO:0000256" key="5">
    <source>
        <dbReference type="RuleBase" id="RU000688"/>
    </source>
</evidence>